<dbReference type="Gene3D" id="3.30.70.2120">
    <property type="match status" value="1"/>
</dbReference>
<dbReference type="InterPro" id="IPR001492">
    <property type="entry name" value="Flagellin"/>
</dbReference>
<evidence type="ECO:0000256" key="3">
    <source>
        <dbReference type="ARBA" id="ARBA00023143"/>
    </source>
</evidence>
<evidence type="ECO:0000313" key="8">
    <source>
        <dbReference type="Proteomes" id="UP001215231"/>
    </source>
</evidence>
<evidence type="ECO:0000259" key="6">
    <source>
        <dbReference type="Pfam" id="PF00700"/>
    </source>
</evidence>
<dbReference type="Gene3D" id="2.60.40.4390">
    <property type="match status" value="1"/>
</dbReference>
<dbReference type="Gene3D" id="6.10.10.10">
    <property type="entry name" value="Flagellar export chaperone, C-terminal domain"/>
    <property type="match status" value="1"/>
</dbReference>
<evidence type="ECO:0000313" key="7">
    <source>
        <dbReference type="EMBL" id="WDE09915.1"/>
    </source>
</evidence>
<keyword evidence="7" id="KW-0282">Flagellum</keyword>
<feature type="domain" description="Flagellin C-terminal" evidence="6">
    <location>
        <begin position="498"/>
        <end position="581"/>
    </location>
</feature>
<dbReference type="SUPFAM" id="SSF64518">
    <property type="entry name" value="Phase 1 flagellin"/>
    <property type="match status" value="1"/>
</dbReference>
<dbReference type="PRINTS" id="PR00207">
    <property type="entry name" value="FLAGELLIN"/>
</dbReference>
<name>A0ABY7V9G6_9GAMM</name>
<dbReference type="Gene3D" id="1.20.1330.10">
    <property type="entry name" value="f41 fragment of flagellin, N-terminal domain"/>
    <property type="match status" value="2"/>
</dbReference>
<evidence type="ECO:0000256" key="4">
    <source>
        <dbReference type="RuleBase" id="RU362073"/>
    </source>
</evidence>
<comment type="similarity">
    <text evidence="1 4">Belongs to the bacterial flagellin family.</text>
</comment>
<keyword evidence="2 4" id="KW-0964">Secreted</keyword>
<dbReference type="PANTHER" id="PTHR42792">
    <property type="entry name" value="FLAGELLIN"/>
    <property type="match status" value="1"/>
</dbReference>
<dbReference type="InterPro" id="IPR042187">
    <property type="entry name" value="Flagellin_C_sub2"/>
</dbReference>
<organism evidence="7 8">
    <name type="scientific">Thalassomonas haliotis</name>
    <dbReference type="NCBI Taxonomy" id="485448"/>
    <lineage>
        <taxon>Bacteria</taxon>
        <taxon>Pseudomonadati</taxon>
        <taxon>Pseudomonadota</taxon>
        <taxon>Gammaproteobacteria</taxon>
        <taxon>Alteromonadales</taxon>
        <taxon>Colwelliaceae</taxon>
        <taxon>Thalassomonas</taxon>
    </lineage>
</organism>
<keyword evidence="7" id="KW-0969">Cilium</keyword>
<comment type="function">
    <text evidence="4">Flagellin is the subunit protein which polymerizes to form the filaments of bacterial flagella.</text>
</comment>
<gene>
    <name evidence="7" type="ORF">H3N35_16530</name>
</gene>
<dbReference type="RefSeq" id="WP_274049920.1">
    <property type="nucleotide sequence ID" value="NZ_CP059693.1"/>
</dbReference>
<dbReference type="InterPro" id="IPR046358">
    <property type="entry name" value="Flagellin_C"/>
</dbReference>
<keyword evidence="3 4" id="KW-0975">Bacterial flagellum</keyword>
<comment type="subcellular location">
    <subcellularLocation>
        <location evidence="4">Secreted</location>
    </subcellularLocation>
    <subcellularLocation>
        <location evidence="4">Bacterial flagellum</location>
    </subcellularLocation>
</comment>
<keyword evidence="7" id="KW-0966">Cell projection</keyword>
<evidence type="ECO:0000256" key="2">
    <source>
        <dbReference type="ARBA" id="ARBA00022525"/>
    </source>
</evidence>
<dbReference type="Proteomes" id="UP001215231">
    <property type="component" value="Chromosome"/>
</dbReference>
<dbReference type="Pfam" id="PF00700">
    <property type="entry name" value="Flagellin_C"/>
    <property type="match status" value="1"/>
</dbReference>
<dbReference type="PANTHER" id="PTHR42792:SF2">
    <property type="entry name" value="FLAGELLIN"/>
    <property type="match status" value="1"/>
</dbReference>
<proteinExistence type="inferred from homology"/>
<feature type="domain" description="Flagellin N-terminal" evidence="5">
    <location>
        <begin position="4"/>
        <end position="141"/>
    </location>
</feature>
<accession>A0ABY7V9G6</accession>
<dbReference type="Pfam" id="PF00669">
    <property type="entry name" value="Flagellin_N"/>
    <property type="match status" value="1"/>
</dbReference>
<dbReference type="EMBL" id="CP059693">
    <property type="protein sequence ID" value="WDE09915.1"/>
    <property type="molecule type" value="Genomic_DNA"/>
</dbReference>
<evidence type="ECO:0000256" key="1">
    <source>
        <dbReference type="ARBA" id="ARBA00005709"/>
    </source>
</evidence>
<sequence>MLSVNTNTTNLFLHRQQTANANQLSTTFARLSSGMRINSAADDAAGLQISNRMTSQINGLSVAQRNANDGISIAQTAEGALEEVTNVLFRMRDLSLQASNGILSNDDKDALDKEFSQLQQELNRINETTTFGGKQVFNQTDTIGSGGADEAERNILNVLQSGVLAESEDIIQSTLGLTGDGADFKINLENIDGASGVLASVSYLAPAGTELVMNIDLDDFSTLDGDKTKQLKSTLLHEMTHAVMANQMDLASTPTWFREGTAEAVSGADDRVASDIANFGVAAIKAGLNGIFGNTSAPTSTGIEIASVYSGGYIAMRYLEDKIGSAGIHSFMAALAGGQTFDAALNSTTSYANEAALQTEMMAGTVFEDFITASINTANTDNGAFGGFDADGGPSREETIVGANGNNTTANFTAYFVKGDDDTDPNDFTSGTNYAATGLNQVLLADYESELSGPKESTRFQIGANADETIKMLVGGFSSDNLGLGGIDLVADSQSAIASIDDALQYVNDQRASLGAFSNRLDHAINNLSNVESNITASRSRIQDTDFAQETSKQTALQIQQQAITALLSQSQSLPQIALALIG</sequence>
<evidence type="ECO:0000259" key="5">
    <source>
        <dbReference type="Pfam" id="PF00669"/>
    </source>
</evidence>
<keyword evidence="8" id="KW-1185">Reference proteome</keyword>
<dbReference type="NCBIfam" id="NF033876">
    <property type="entry name" value="flagella_HExxH"/>
    <property type="match status" value="1"/>
</dbReference>
<dbReference type="InterPro" id="IPR001029">
    <property type="entry name" value="Flagellin_N"/>
</dbReference>
<reference evidence="7 8" key="1">
    <citation type="journal article" date="2022" name="Mar. Drugs">
        <title>Bioassay-Guided Fractionation Leads to the Detection of Cholic Acid Generated by the Rare Thalassomonas sp.</title>
        <authorList>
            <person name="Pheiffer F."/>
            <person name="Schneider Y.K."/>
            <person name="Hansen E.H."/>
            <person name="Andersen J.H."/>
            <person name="Isaksson J."/>
            <person name="Busche T."/>
            <person name="R C."/>
            <person name="Kalinowski J."/>
            <person name="Zyl L.V."/>
            <person name="Trindade M."/>
        </authorList>
    </citation>
    <scope>NUCLEOTIDE SEQUENCE [LARGE SCALE GENOMIC DNA]</scope>
    <source>
        <strain evidence="7 8">A5K-61T</strain>
    </source>
</reference>
<protein>
    <recommendedName>
        <fullName evidence="4">Flagellin</fullName>
    </recommendedName>
</protein>